<keyword evidence="7" id="KW-0406">Ion transport</keyword>
<evidence type="ECO:0000256" key="4">
    <source>
        <dbReference type="ARBA" id="ARBA00022692"/>
    </source>
</evidence>
<feature type="transmembrane region" description="Helical" evidence="11">
    <location>
        <begin position="223"/>
        <end position="241"/>
    </location>
</feature>
<proteinExistence type="inferred from homology"/>
<feature type="transmembrane region" description="Helical" evidence="11">
    <location>
        <begin position="99"/>
        <end position="127"/>
    </location>
</feature>
<keyword evidence="5 11" id="KW-1133">Transmembrane helix</keyword>
<feature type="transmembrane region" description="Helical" evidence="11">
    <location>
        <begin position="177"/>
        <end position="202"/>
    </location>
</feature>
<sequence>MLSLLIIVFVLGYIGIVLEHSISVNKSSSALLTGAICWAIAAFILPDKHIVESELMHHVGEIAGIVFFLMGAMTIVELIDNYNGFEIITNRITTQNKRTLLWIISIFTFILSAILDNLTTTIVMVALIKKLVEDKNTRLLYIGMIVIAANAGGAWSPMGDVTTTMLWIGGQITAINIVKILILPSIACLIVPTILLSFTLKGNFPPQNFFYEKHKSDSTEQKIIFLVGLGGLIFVPIFKAITHLPPFIGMLLVLGFIWLMTELLTKRKDEEYKAKFSIMYALQKTDLPSLLFFVGILLAVSSLQTVGILGNLAMWLNQTVKDQTSIVVLIGLLSSIVDNVPLVAAAMGMYPLEVFPTDHKFWELLAYCSGTGGSALIIGSAAGVAAMGMEKIDFFWYIKRISFLALAGYFAGIMVFILQSKFF</sequence>
<evidence type="ECO:0000256" key="9">
    <source>
        <dbReference type="ARBA" id="ARBA00023201"/>
    </source>
</evidence>
<keyword evidence="14" id="KW-1185">Reference proteome</keyword>
<evidence type="ECO:0000256" key="3">
    <source>
        <dbReference type="ARBA" id="ARBA00022449"/>
    </source>
</evidence>
<dbReference type="EMBL" id="CP002962">
    <property type="protein sequence ID" value="AFK05539.1"/>
    <property type="molecule type" value="Genomic_DNA"/>
</dbReference>
<keyword evidence="9" id="KW-0739">Sodium transport</keyword>
<gene>
    <name evidence="13" type="ordered locus">Emtol_0269</name>
</gene>
<evidence type="ECO:0000256" key="8">
    <source>
        <dbReference type="ARBA" id="ARBA00023136"/>
    </source>
</evidence>
<dbReference type="Pfam" id="PF03600">
    <property type="entry name" value="CitMHS"/>
    <property type="match status" value="1"/>
</dbReference>
<feature type="transmembrane region" description="Helical" evidence="11">
    <location>
        <begin position="139"/>
        <end position="157"/>
    </location>
</feature>
<keyword evidence="13" id="KW-0614">Plasmid</keyword>
<dbReference type="Proteomes" id="UP000002875">
    <property type="component" value="Plasmid pEMTOL01"/>
</dbReference>
<protein>
    <submittedName>
        <fullName evidence="13">Citrate transporter</fullName>
    </submittedName>
</protein>
<feature type="transmembrane region" description="Helical" evidence="11">
    <location>
        <begin position="247"/>
        <end position="265"/>
    </location>
</feature>
<keyword evidence="6" id="KW-0915">Sodium</keyword>
<evidence type="ECO:0000256" key="5">
    <source>
        <dbReference type="ARBA" id="ARBA00022989"/>
    </source>
</evidence>
<comment type="similarity">
    <text evidence="10">Belongs to the NhaD Na(+)/H(+) (TC 2.A.62) antiporter family.</text>
</comment>
<feature type="transmembrane region" description="Helical" evidence="11">
    <location>
        <begin position="326"/>
        <end position="352"/>
    </location>
</feature>
<feature type="transmembrane region" description="Helical" evidence="11">
    <location>
        <begin position="286"/>
        <end position="306"/>
    </location>
</feature>
<feature type="domain" description="Citrate transporter-like" evidence="12">
    <location>
        <begin position="56"/>
        <end position="366"/>
    </location>
</feature>
<dbReference type="NCBIfam" id="NF038006">
    <property type="entry name" value="NhaD_1"/>
    <property type="match status" value="1"/>
</dbReference>
<evidence type="ECO:0000256" key="7">
    <source>
        <dbReference type="ARBA" id="ARBA00023065"/>
    </source>
</evidence>
<evidence type="ECO:0000259" key="12">
    <source>
        <dbReference type="Pfam" id="PF03600"/>
    </source>
</evidence>
<keyword evidence="8 11" id="KW-0472">Membrane</keyword>
<organism evidence="13 14">
    <name type="scientific">Emticicia oligotrophica (strain DSM 17448 / CIP 109782 / MTCC 6937 / GPTSA100-15)</name>
    <dbReference type="NCBI Taxonomy" id="929562"/>
    <lineage>
        <taxon>Bacteria</taxon>
        <taxon>Pseudomonadati</taxon>
        <taxon>Bacteroidota</taxon>
        <taxon>Cytophagia</taxon>
        <taxon>Cytophagales</taxon>
        <taxon>Leadbetterellaceae</taxon>
        <taxon>Emticicia</taxon>
    </lineage>
</organism>
<accession>A0ABM5N7X0</accession>
<keyword evidence="3" id="KW-0050">Antiport</keyword>
<dbReference type="PANTHER" id="PTHR43269">
    <property type="entry name" value="SODIUM/PROTON ANTIPORTER 1-RELATED"/>
    <property type="match status" value="1"/>
</dbReference>
<dbReference type="InterPro" id="IPR045016">
    <property type="entry name" value="NhaD-like"/>
</dbReference>
<feature type="transmembrane region" description="Helical" evidence="11">
    <location>
        <begin position="58"/>
        <end position="79"/>
    </location>
</feature>
<evidence type="ECO:0000256" key="2">
    <source>
        <dbReference type="ARBA" id="ARBA00022448"/>
    </source>
</evidence>
<geneLocation type="plasmid" evidence="13 14">
    <name>pEMTOL01</name>
</geneLocation>
<feature type="transmembrane region" description="Helical" evidence="11">
    <location>
        <begin position="364"/>
        <end position="388"/>
    </location>
</feature>
<comment type="subcellular location">
    <subcellularLocation>
        <location evidence="1">Membrane</location>
        <topology evidence="1">Multi-pass membrane protein</topology>
    </subcellularLocation>
</comment>
<dbReference type="RefSeq" id="WP_015026285.1">
    <property type="nucleotide sequence ID" value="NC_018742.1"/>
</dbReference>
<dbReference type="InterPro" id="IPR004680">
    <property type="entry name" value="Cit_transptr-like_dom"/>
</dbReference>
<evidence type="ECO:0000313" key="13">
    <source>
        <dbReference type="EMBL" id="AFK05539.1"/>
    </source>
</evidence>
<evidence type="ECO:0000256" key="11">
    <source>
        <dbReference type="SAM" id="Phobius"/>
    </source>
</evidence>
<keyword evidence="2" id="KW-0813">Transport</keyword>
<evidence type="ECO:0000313" key="14">
    <source>
        <dbReference type="Proteomes" id="UP000002875"/>
    </source>
</evidence>
<keyword evidence="4 11" id="KW-0812">Transmembrane</keyword>
<evidence type="ECO:0000256" key="10">
    <source>
        <dbReference type="ARBA" id="ARBA00025753"/>
    </source>
</evidence>
<feature type="transmembrane region" description="Helical" evidence="11">
    <location>
        <begin position="394"/>
        <end position="418"/>
    </location>
</feature>
<feature type="transmembrane region" description="Helical" evidence="11">
    <location>
        <begin position="29"/>
        <end position="46"/>
    </location>
</feature>
<evidence type="ECO:0000256" key="1">
    <source>
        <dbReference type="ARBA" id="ARBA00004141"/>
    </source>
</evidence>
<dbReference type="PANTHER" id="PTHR43269:SF2">
    <property type="entry name" value="SODIUM_PROTON ANTIPORTER 1-RELATED"/>
    <property type="match status" value="1"/>
</dbReference>
<evidence type="ECO:0000256" key="6">
    <source>
        <dbReference type="ARBA" id="ARBA00023053"/>
    </source>
</evidence>
<name>A0ABM5N7X0_EMTOG</name>
<reference evidence="13 14" key="1">
    <citation type="submission" date="2011-07" db="EMBL/GenBank/DDBJ databases">
        <title>The complete genome of plasmid 1 of Emticicia oligotrophica DSM 17448.</title>
        <authorList>
            <consortium name="US DOE Joint Genome Institute (JGI-PGF)"/>
            <person name="Lucas S."/>
            <person name="Han J."/>
            <person name="Lapidus A."/>
            <person name="Bruce D."/>
            <person name="Goodwin L."/>
            <person name="Pitluck S."/>
            <person name="Peters L."/>
            <person name="Kyrpides N."/>
            <person name="Mavromatis K."/>
            <person name="Ivanova N."/>
            <person name="Ovchinnikova G."/>
            <person name="Teshima H."/>
            <person name="Detter J.C."/>
            <person name="Tapia R."/>
            <person name="Han C."/>
            <person name="Land M."/>
            <person name="Hauser L."/>
            <person name="Markowitz V."/>
            <person name="Cheng J.-F."/>
            <person name="Hugenholtz P."/>
            <person name="Woyke T."/>
            <person name="Wu D."/>
            <person name="Tindall B."/>
            <person name="Pomrenke H."/>
            <person name="Brambilla E."/>
            <person name="Klenk H.-P."/>
            <person name="Eisen J.A."/>
        </authorList>
    </citation>
    <scope>NUCLEOTIDE SEQUENCE [LARGE SCALE GENOMIC DNA]</scope>
    <source>
        <strain evidence="14">DSM 17448 / GPTSA100-15</strain>
        <plasmid evidence="13 14">pEMTOL01</plasmid>
    </source>
</reference>